<dbReference type="OMA" id="EYLHDSH"/>
<dbReference type="Proteomes" id="UP000008792">
    <property type="component" value="Unassembled WGS sequence"/>
</dbReference>
<dbReference type="InParanoid" id="B4M125"/>
<dbReference type="GO" id="GO:0017171">
    <property type="term" value="F:serine hydrolase activity"/>
    <property type="evidence" value="ECO:0007669"/>
    <property type="project" value="TreeGrafter"/>
</dbReference>
<evidence type="ECO:0000313" key="8">
    <source>
        <dbReference type="Proteomes" id="UP000008792"/>
    </source>
</evidence>
<evidence type="ECO:0000313" key="7">
    <source>
        <dbReference type="EMBL" id="EDW67436.1"/>
    </source>
</evidence>
<evidence type="ECO:0000256" key="3">
    <source>
        <dbReference type="ARBA" id="ARBA00022525"/>
    </source>
</evidence>
<name>B4M125_DROVI</name>
<dbReference type="GO" id="GO:0016042">
    <property type="term" value="P:lipid catabolic process"/>
    <property type="evidence" value="ECO:0007669"/>
    <property type="project" value="TreeGrafter"/>
</dbReference>
<evidence type="ECO:0000259" key="6">
    <source>
        <dbReference type="Pfam" id="PF00151"/>
    </source>
</evidence>
<comment type="similarity">
    <text evidence="2 4">Belongs to the AB hydrolase superfamily. Lipase family.</text>
</comment>
<keyword evidence="5" id="KW-0732">Signal</keyword>
<dbReference type="PANTHER" id="PTHR11610:SF150">
    <property type="entry name" value="FI01825P-RELATED"/>
    <property type="match status" value="1"/>
</dbReference>
<dbReference type="OrthoDB" id="199913at2759"/>
<reference evidence="7 8" key="1">
    <citation type="journal article" date="2007" name="Nature">
        <title>Evolution of genes and genomes on the Drosophila phylogeny.</title>
        <authorList>
            <consortium name="Drosophila 12 Genomes Consortium"/>
            <person name="Clark A.G."/>
            <person name="Eisen M.B."/>
            <person name="Smith D.R."/>
            <person name="Bergman C.M."/>
            <person name="Oliver B."/>
            <person name="Markow T.A."/>
            <person name="Kaufman T.C."/>
            <person name="Kellis M."/>
            <person name="Gelbart W."/>
            <person name="Iyer V.N."/>
            <person name="Pollard D.A."/>
            <person name="Sackton T.B."/>
            <person name="Larracuente A.M."/>
            <person name="Singh N.D."/>
            <person name="Abad J.P."/>
            <person name="Abt D.N."/>
            <person name="Adryan B."/>
            <person name="Aguade M."/>
            <person name="Akashi H."/>
            <person name="Anderson W.W."/>
            <person name="Aquadro C.F."/>
            <person name="Ardell D.H."/>
            <person name="Arguello R."/>
            <person name="Artieri C.G."/>
            <person name="Barbash D.A."/>
            <person name="Barker D."/>
            <person name="Barsanti P."/>
            <person name="Batterham P."/>
            <person name="Batzoglou S."/>
            <person name="Begun D."/>
            <person name="Bhutkar A."/>
            <person name="Blanco E."/>
            <person name="Bosak S.A."/>
            <person name="Bradley R.K."/>
            <person name="Brand A.D."/>
            <person name="Brent M.R."/>
            <person name="Brooks A.N."/>
            <person name="Brown R.H."/>
            <person name="Butlin R.K."/>
            <person name="Caggese C."/>
            <person name="Calvi B.R."/>
            <person name="Bernardo de Carvalho A."/>
            <person name="Caspi A."/>
            <person name="Castrezana S."/>
            <person name="Celniker S.E."/>
            <person name="Chang J.L."/>
            <person name="Chapple C."/>
            <person name="Chatterji S."/>
            <person name="Chinwalla A."/>
            <person name="Civetta A."/>
            <person name="Clifton S.W."/>
            <person name="Comeron J.M."/>
            <person name="Costello J.C."/>
            <person name="Coyne J.A."/>
            <person name="Daub J."/>
            <person name="David R.G."/>
            <person name="Delcher A.L."/>
            <person name="Delehaunty K."/>
            <person name="Do C.B."/>
            <person name="Ebling H."/>
            <person name="Edwards K."/>
            <person name="Eickbush T."/>
            <person name="Evans J.D."/>
            <person name="Filipski A."/>
            <person name="Findeiss S."/>
            <person name="Freyhult E."/>
            <person name="Fulton L."/>
            <person name="Fulton R."/>
            <person name="Garcia A.C."/>
            <person name="Gardiner A."/>
            <person name="Garfield D.A."/>
            <person name="Garvin B.E."/>
            <person name="Gibson G."/>
            <person name="Gilbert D."/>
            <person name="Gnerre S."/>
            <person name="Godfrey J."/>
            <person name="Good R."/>
            <person name="Gotea V."/>
            <person name="Gravely B."/>
            <person name="Greenberg A.J."/>
            <person name="Griffiths-Jones S."/>
            <person name="Gross S."/>
            <person name="Guigo R."/>
            <person name="Gustafson E.A."/>
            <person name="Haerty W."/>
            <person name="Hahn M.W."/>
            <person name="Halligan D.L."/>
            <person name="Halpern A.L."/>
            <person name="Halter G.M."/>
            <person name="Han M.V."/>
            <person name="Heger A."/>
            <person name="Hillier L."/>
            <person name="Hinrichs A.S."/>
            <person name="Holmes I."/>
            <person name="Hoskins R.A."/>
            <person name="Hubisz M.J."/>
            <person name="Hultmark D."/>
            <person name="Huntley M.A."/>
            <person name="Jaffe D.B."/>
            <person name="Jagadeeshan S."/>
            <person name="Jeck W.R."/>
            <person name="Johnson J."/>
            <person name="Jones C.D."/>
            <person name="Jordan W.C."/>
            <person name="Karpen G.H."/>
            <person name="Kataoka E."/>
            <person name="Keightley P.D."/>
            <person name="Kheradpour P."/>
            <person name="Kirkness E.F."/>
            <person name="Koerich L.B."/>
            <person name="Kristiansen K."/>
            <person name="Kudrna D."/>
            <person name="Kulathinal R.J."/>
            <person name="Kumar S."/>
            <person name="Kwok R."/>
            <person name="Lander E."/>
            <person name="Langley C.H."/>
            <person name="Lapoint R."/>
            <person name="Lazzaro B.P."/>
            <person name="Lee S.J."/>
            <person name="Levesque L."/>
            <person name="Li R."/>
            <person name="Lin C.F."/>
            <person name="Lin M.F."/>
            <person name="Lindblad-Toh K."/>
            <person name="Llopart A."/>
            <person name="Long M."/>
            <person name="Low L."/>
            <person name="Lozovsky E."/>
            <person name="Lu J."/>
            <person name="Luo M."/>
            <person name="Machado C.A."/>
            <person name="Makalowski W."/>
            <person name="Marzo M."/>
            <person name="Matsuda M."/>
            <person name="Matzkin L."/>
            <person name="McAllister B."/>
            <person name="McBride C.S."/>
            <person name="McKernan B."/>
            <person name="McKernan K."/>
            <person name="Mendez-Lago M."/>
            <person name="Minx P."/>
            <person name="Mollenhauer M.U."/>
            <person name="Montooth K."/>
            <person name="Mount S.M."/>
            <person name="Mu X."/>
            <person name="Myers E."/>
            <person name="Negre B."/>
            <person name="Newfeld S."/>
            <person name="Nielsen R."/>
            <person name="Noor M.A."/>
            <person name="O'Grady P."/>
            <person name="Pachter L."/>
            <person name="Papaceit M."/>
            <person name="Parisi M.J."/>
            <person name="Parisi M."/>
            <person name="Parts L."/>
            <person name="Pedersen J.S."/>
            <person name="Pesole G."/>
            <person name="Phillippy A.M."/>
            <person name="Ponting C.P."/>
            <person name="Pop M."/>
            <person name="Porcelli D."/>
            <person name="Powell J.R."/>
            <person name="Prohaska S."/>
            <person name="Pruitt K."/>
            <person name="Puig M."/>
            <person name="Quesneville H."/>
            <person name="Ram K.R."/>
            <person name="Rand D."/>
            <person name="Rasmussen M.D."/>
            <person name="Reed L.K."/>
            <person name="Reenan R."/>
            <person name="Reily A."/>
            <person name="Remington K.A."/>
            <person name="Rieger T.T."/>
            <person name="Ritchie M.G."/>
            <person name="Robin C."/>
            <person name="Rogers Y.H."/>
            <person name="Rohde C."/>
            <person name="Rozas J."/>
            <person name="Rubenfield M.J."/>
            <person name="Ruiz A."/>
            <person name="Russo S."/>
            <person name="Salzberg S.L."/>
            <person name="Sanchez-Gracia A."/>
            <person name="Saranga D.J."/>
            <person name="Sato H."/>
            <person name="Schaeffer S.W."/>
            <person name="Schatz M.C."/>
            <person name="Schlenke T."/>
            <person name="Schwartz R."/>
            <person name="Segarra C."/>
            <person name="Singh R.S."/>
            <person name="Sirot L."/>
            <person name="Sirota M."/>
            <person name="Sisneros N.B."/>
            <person name="Smith C.D."/>
            <person name="Smith T.F."/>
            <person name="Spieth J."/>
            <person name="Stage D.E."/>
            <person name="Stark A."/>
            <person name="Stephan W."/>
            <person name="Strausberg R.L."/>
            <person name="Strempel S."/>
            <person name="Sturgill D."/>
            <person name="Sutton G."/>
            <person name="Sutton G.G."/>
            <person name="Tao W."/>
            <person name="Teichmann S."/>
            <person name="Tobari Y.N."/>
            <person name="Tomimura Y."/>
            <person name="Tsolas J.M."/>
            <person name="Valente V.L."/>
            <person name="Venter E."/>
            <person name="Venter J.C."/>
            <person name="Vicario S."/>
            <person name="Vieira F.G."/>
            <person name="Vilella A.J."/>
            <person name="Villasante A."/>
            <person name="Walenz B."/>
            <person name="Wang J."/>
            <person name="Wasserman M."/>
            <person name="Watts T."/>
            <person name="Wilson D."/>
            <person name="Wilson R.K."/>
            <person name="Wing R.A."/>
            <person name="Wolfner M.F."/>
            <person name="Wong A."/>
            <person name="Wong G.K."/>
            <person name="Wu C.I."/>
            <person name="Wu G."/>
            <person name="Yamamoto D."/>
            <person name="Yang H.P."/>
            <person name="Yang S.P."/>
            <person name="Yorke J.A."/>
            <person name="Yoshida K."/>
            <person name="Zdobnov E."/>
            <person name="Zhang P."/>
            <person name="Zhang Y."/>
            <person name="Zimin A.V."/>
            <person name="Baldwin J."/>
            <person name="Abdouelleil A."/>
            <person name="Abdulkadir J."/>
            <person name="Abebe A."/>
            <person name="Abera B."/>
            <person name="Abreu J."/>
            <person name="Acer S.C."/>
            <person name="Aftuck L."/>
            <person name="Alexander A."/>
            <person name="An P."/>
            <person name="Anderson E."/>
            <person name="Anderson S."/>
            <person name="Arachi H."/>
            <person name="Azer M."/>
            <person name="Bachantsang P."/>
            <person name="Barry A."/>
            <person name="Bayul T."/>
            <person name="Berlin A."/>
            <person name="Bessette D."/>
            <person name="Bloom T."/>
            <person name="Blye J."/>
            <person name="Boguslavskiy L."/>
            <person name="Bonnet C."/>
            <person name="Boukhgalter B."/>
            <person name="Bourzgui I."/>
            <person name="Brown A."/>
            <person name="Cahill P."/>
            <person name="Channer S."/>
            <person name="Cheshatsang Y."/>
            <person name="Chuda L."/>
            <person name="Citroen M."/>
            <person name="Collymore A."/>
            <person name="Cooke P."/>
            <person name="Costello M."/>
            <person name="D'Aco K."/>
            <person name="Daza R."/>
            <person name="De Haan G."/>
            <person name="DeGray S."/>
            <person name="DeMaso C."/>
            <person name="Dhargay N."/>
            <person name="Dooley K."/>
            <person name="Dooley E."/>
            <person name="Doricent M."/>
            <person name="Dorje P."/>
            <person name="Dorjee K."/>
            <person name="Dupes A."/>
            <person name="Elong R."/>
            <person name="Falk J."/>
            <person name="Farina A."/>
            <person name="Faro S."/>
            <person name="Ferguson D."/>
            <person name="Fisher S."/>
            <person name="Foley C.D."/>
            <person name="Franke A."/>
            <person name="Friedrich D."/>
            <person name="Gadbois L."/>
            <person name="Gearin G."/>
            <person name="Gearin C.R."/>
            <person name="Giannoukos G."/>
            <person name="Goode T."/>
            <person name="Graham J."/>
            <person name="Grandbois E."/>
            <person name="Grewal S."/>
            <person name="Gyaltsen K."/>
            <person name="Hafez N."/>
            <person name="Hagos B."/>
            <person name="Hall J."/>
            <person name="Henson C."/>
            <person name="Hollinger A."/>
            <person name="Honan T."/>
            <person name="Huard M.D."/>
            <person name="Hughes L."/>
            <person name="Hurhula B."/>
            <person name="Husby M.E."/>
            <person name="Kamat A."/>
            <person name="Kanga B."/>
            <person name="Kashin S."/>
            <person name="Khazanovich D."/>
            <person name="Kisner P."/>
            <person name="Lance K."/>
            <person name="Lara M."/>
            <person name="Lee W."/>
            <person name="Lennon N."/>
            <person name="Letendre F."/>
            <person name="LeVine R."/>
            <person name="Lipovsky A."/>
            <person name="Liu X."/>
            <person name="Liu J."/>
            <person name="Liu S."/>
            <person name="Lokyitsang T."/>
            <person name="Lokyitsang Y."/>
            <person name="Lubonja R."/>
            <person name="Lui A."/>
            <person name="MacDonald P."/>
            <person name="Magnisalis V."/>
            <person name="Maru K."/>
            <person name="Matthews C."/>
            <person name="McCusker W."/>
            <person name="McDonough S."/>
            <person name="Mehta T."/>
            <person name="Meldrim J."/>
            <person name="Meneus L."/>
            <person name="Mihai O."/>
            <person name="Mihalev A."/>
            <person name="Mihova T."/>
            <person name="Mittelman R."/>
            <person name="Mlenga V."/>
            <person name="Montmayeur A."/>
            <person name="Mulrain L."/>
            <person name="Navidi A."/>
            <person name="Naylor J."/>
            <person name="Negash T."/>
            <person name="Nguyen T."/>
            <person name="Nguyen N."/>
            <person name="Nicol R."/>
            <person name="Norbu C."/>
            <person name="Norbu N."/>
            <person name="Novod N."/>
            <person name="O'Neill B."/>
            <person name="Osman S."/>
            <person name="Markiewicz E."/>
            <person name="Oyono O.L."/>
            <person name="Patti C."/>
            <person name="Phunkhang P."/>
            <person name="Pierre F."/>
            <person name="Priest M."/>
            <person name="Raghuraman S."/>
            <person name="Rege F."/>
            <person name="Reyes R."/>
            <person name="Rise C."/>
            <person name="Rogov P."/>
            <person name="Ross K."/>
            <person name="Ryan E."/>
            <person name="Settipalli S."/>
            <person name="Shea T."/>
            <person name="Sherpa N."/>
            <person name="Shi L."/>
            <person name="Shih D."/>
            <person name="Sparrow T."/>
            <person name="Spaulding J."/>
            <person name="Stalker J."/>
            <person name="Stange-Thomann N."/>
            <person name="Stavropoulos S."/>
            <person name="Stone C."/>
            <person name="Strader C."/>
            <person name="Tesfaye S."/>
            <person name="Thomson T."/>
            <person name="Thoulutsang Y."/>
            <person name="Thoulutsang D."/>
            <person name="Topham K."/>
            <person name="Topping I."/>
            <person name="Tsamla T."/>
            <person name="Vassiliev H."/>
            <person name="Vo A."/>
            <person name="Wangchuk T."/>
            <person name="Wangdi T."/>
            <person name="Weiand M."/>
            <person name="Wilkinson J."/>
            <person name="Wilson A."/>
            <person name="Yadav S."/>
            <person name="Young G."/>
            <person name="Yu Q."/>
            <person name="Zembek L."/>
            <person name="Zhong D."/>
            <person name="Zimmer A."/>
            <person name="Zwirko Z."/>
            <person name="Jaffe D.B."/>
            <person name="Alvarez P."/>
            <person name="Brockman W."/>
            <person name="Butler J."/>
            <person name="Chin C."/>
            <person name="Gnerre S."/>
            <person name="Grabherr M."/>
            <person name="Kleber M."/>
            <person name="Mauceli E."/>
            <person name="MacCallum I."/>
        </authorList>
    </citation>
    <scope>NUCLEOTIDE SEQUENCE [LARGE SCALE GENOMIC DNA]</scope>
    <source>
        <strain evidence="8">Tucson 15010-1051.87</strain>
    </source>
</reference>
<dbReference type="Pfam" id="PF00151">
    <property type="entry name" value="Lipase"/>
    <property type="match status" value="1"/>
</dbReference>
<evidence type="ECO:0000256" key="2">
    <source>
        <dbReference type="ARBA" id="ARBA00010701"/>
    </source>
</evidence>
<evidence type="ECO:0000256" key="1">
    <source>
        <dbReference type="ARBA" id="ARBA00004613"/>
    </source>
</evidence>
<sequence>MKVFLVLTALLVADTVLSTKERIHGENGWYVPKIDGTSKWMDLHKAKKLLINVKRFVFDADVSFYLYTNSNPTNGKKISASKASIYASHFNQDHPTRFVIHGWTKSYLDSLSRIITNAWLSRGDYNLIVVDWAGARTIYLAAVLAVPGVGARVGKMIEYLHDSHGMSLKSLIVIGHSLGAHVAGYAGKTVGSGRIHTIIGLDPALPLFSYYTPNRRLSADDAFYVETIQTNGGIFGFLKPIGKGAFYPNGGIRQPNCSLLGFCSHVRAVIYYAEAVTHNNFAAIKCSNFIAAIGRDCSSPYKEVRMGAVTNANRAEGTYYVPVKQKAPFGYNKLPTDL</sequence>
<dbReference type="SUPFAM" id="SSF53474">
    <property type="entry name" value="alpha/beta-Hydrolases"/>
    <property type="match status" value="1"/>
</dbReference>
<organism evidence="7 8">
    <name type="scientific">Drosophila virilis</name>
    <name type="common">Fruit fly</name>
    <dbReference type="NCBI Taxonomy" id="7244"/>
    <lineage>
        <taxon>Eukaryota</taxon>
        <taxon>Metazoa</taxon>
        <taxon>Ecdysozoa</taxon>
        <taxon>Arthropoda</taxon>
        <taxon>Hexapoda</taxon>
        <taxon>Insecta</taxon>
        <taxon>Pterygota</taxon>
        <taxon>Neoptera</taxon>
        <taxon>Endopterygota</taxon>
        <taxon>Diptera</taxon>
        <taxon>Brachycera</taxon>
        <taxon>Muscomorpha</taxon>
        <taxon>Ephydroidea</taxon>
        <taxon>Drosophilidae</taxon>
        <taxon>Drosophila</taxon>
    </lineage>
</organism>
<dbReference type="PhylomeDB" id="B4M125"/>
<accession>B4M125</accession>
<proteinExistence type="inferred from homology"/>
<dbReference type="AlphaFoldDB" id="B4M125"/>
<evidence type="ECO:0000256" key="5">
    <source>
        <dbReference type="SAM" id="SignalP"/>
    </source>
</evidence>
<dbReference type="GO" id="GO:0005615">
    <property type="term" value="C:extracellular space"/>
    <property type="evidence" value="ECO:0007669"/>
    <property type="project" value="TreeGrafter"/>
</dbReference>
<dbReference type="EMBL" id="CH940650">
    <property type="protein sequence ID" value="EDW67436.1"/>
    <property type="molecule type" value="Genomic_DNA"/>
</dbReference>
<dbReference type="GO" id="GO:0016298">
    <property type="term" value="F:lipase activity"/>
    <property type="evidence" value="ECO:0007669"/>
    <property type="project" value="InterPro"/>
</dbReference>
<dbReference type="PANTHER" id="PTHR11610">
    <property type="entry name" value="LIPASE"/>
    <property type="match status" value="1"/>
</dbReference>
<comment type="subcellular location">
    <subcellularLocation>
        <location evidence="1">Secreted</location>
    </subcellularLocation>
</comment>
<dbReference type="InterPro" id="IPR029058">
    <property type="entry name" value="AB_hydrolase_fold"/>
</dbReference>
<dbReference type="Gene3D" id="3.40.50.1820">
    <property type="entry name" value="alpha/beta hydrolase"/>
    <property type="match status" value="1"/>
</dbReference>
<evidence type="ECO:0000256" key="4">
    <source>
        <dbReference type="RuleBase" id="RU004262"/>
    </source>
</evidence>
<protein>
    <recommendedName>
        <fullName evidence="6">Lipase domain-containing protein</fullName>
    </recommendedName>
</protein>
<dbReference type="PRINTS" id="PR00821">
    <property type="entry name" value="TAGLIPASE"/>
</dbReference>
<keyword evidence="8" id="KW-1185">Reference proteome</keyword>
<keyword evidence="7" id="KW-0378">Hydrolase</keyword>
<dbReference type="SMR" id="B4M125"/>
<dbReference type="InterPro" id="IPR013818">
    <property type="entry name" value="Lipase"/>
</dbReference>
<dbReference type="HOGENOM" id="CLU_027171_2_0_1"/>
<dbReference type="InterPro" id="IPR033906">
    <property type="entry name" value="Lipase_N"/>
</dbReference>
<dbReference type="CDD" id="cd00707">
    <property type="entry name" value="Pancreat_lipase_like"/>
    <property type="match status" value="1"/>
</dbReference>
<gene>
    <name evidence="7" type="primary">Dvir\GJ24144</name>
    <name evidence="7" type="ORF">Dvir_GJ24144</name>
</gene>
<feature type="domain" description="Lipase" evidence="6">
    <location>
        <begin position="53"/>
        <end position="329"/>
    </location>
</feature>
<feature type="signal peptide" evidence="5">
    <location>
        <begin position="1"/>
        <end position="18"/>
    </location>
</feature>
<dbReference type="InterPro" id="IPR000734">
    <property type="entry name" value="TAG_lipase"/>
</dbReference>
<keyword evidence="3" id="KW-0964">Secreted</keyword>
<dbReference type="KEGG" id="dvi:6630455"/>
<dbReference type="eggNOG" id="ENOG502R63T">
    <property type="taxonomic scope" value="Eukaryota"/>
</dbReference>
<feature type="chain" id="PRO_5002814388" description="Lipase domain-containing protein" evidence="5">
    <location>
        <begin position="19"/>
        <end position="338"/>
    </location>
</feature>
<dbReference type="FunFam" id="3.40.50.1820:FF:000076">
    <property type="entry name" value="phospholipase A1"/>
    <property type="match status" value="1"/>
</dbReference>